<name>A0AAD3DLS1_9CHLO</name>
<evidence type="ECO:0000313" key="2">
    <source>
        <dbReference type="Proteomes" id="UP001054857"/>
    </source>
</evidence>
<keyword evidence="2" id="KW-1185">Reference proteome</keyword>
<dbReference type="AlphaFoldDB" id="A0AAD3DLS1"/>
<gene>
    <name evidence="1" type="ORF">Agub_g5388</name>
</gene>
<sequence length="106" mass="12033">MASPVEEGGRVVKHVIESGAFDDVRKLVFDELKHSAALRDYVREQVESSKTLSGGKQSKERKRVLDELQTELKDRLVERASRVVWEILTKSDGRVAQDIEQKVRVG</sequence>
<dbReference type="Proteomes" id="UP001054857">
    <property type="component" value="Unassembled WGS sequence"/>
</dbReference>
<dbReference type="EMBL" id="BMAR01000007">
    <property type="protein sequence ID" value="GFR44205.1"/>
    <property type="molecule type" value="Genomic_DNA"/>
</dbReference>
<evidence type="ECO:0000313" key="1">
    <source>
        <dbReference type="EMBL" id="GFR44205.1"/>
    </source>
</evidence>
<dbReference type="PANTHER" id="PTHR34356:SF1">
    <property type="entry name" value="ANTIGENIC HEAT-STABLE PROTEIN"/>
    <property type="match status" value="1"/>
</dbReference>
<proteinExistence type="predicted"/>
<organism evidence="1 2">
    <name type="scientific">Astrephomene gubernaculifera</name>
    <dbReference type="NCBI Taxonomy" id="47775"/>
    <lineage>
        <taxon>Eukaryota</taxon>
        <taxon>Viridiplantae</taxon>
        <taxon>Chlorophyta</taxon>
        <taxon>core chlorophytes</taxon>
        <taxon>Chlorophyceae</taxon>
        <taxon>CS clade</taxon>
        <taxon>Chlamydomonadales</taxon>
        <taxon>Astrephomenaceae</taxon>
        <taxon>Astrephomene</taxon>
    </lineage>
</organism>
<comment type="caution">
    <text evidence="1">The sequence shown here is derived from an EMBL/GenBank/DDBJ whole genome shotgun (WGS) entry which is preliminary data.</text>
</comment>
<accession>A0AAD3DLS1</accession>
<protein>
    <submittedName>
        <fullName evidence="1">Uncharacterized protein</fullName>
    </submittedName>
</protein>
<reference evidence="1 2" key="1">
    <citation type="journal article" date="2021" name="Sci. Rep.">
        <title>Genome sequencing of the multicellular alga Astrephomene provides insights into convergent evolution of germ-soma differentiation.</title>
        <authorList>
            <person name="Yamashita S."/>
            <person name="Yamamoto K."/>
            <person name="Matsuzaki R."/>
            <person name="Suzuki S."/>
            <person name="Yamaguchi H."/>
            <person name="Hirooka S."/>
            <person name="Minakuchi Y."/>
            <person name="Miyagishima S."/>
            <person name="Kawachi M."/>
            <person name="Toyoda A."/>
            <person name="Nozaki H."/>
        </authorList>
    </citation>
    <scope>NUCLEOTIDE SEQUENCE [LARGE SCALE GENOMIC DNA]</scope>
    <source>
        <strain evidence="1 2">NIES-4017</strain>
    </source>
</reference>
<dbReference type="PANTHER" id="PTHR34356">
    <property type="entry name" value="ANTIGENIC HEAT-STABLE PROTEIN"/>
    <property type="match status" value="1"/>
</dbReference>